<dbReference type="SUPFAM" id="SSF46785">
    <property type="entry name" value="Winged helix' DNA-binding domain"/>
    <property type="match status" value="1"/>
</dbReference>
<dbReference type="Gene3D" id="3.40.190.10">
    <property type="entry name" value="Periplasmic binding protein-like II"/>
    <property type="match status" value="2"/>
</dbReference>
<dbReference type="InterPro" id="IPR036390">
    <property type="entry name" value="WH_DNA-bd_sf"/>
</dbReference>
<feature type="domain" description="HTH lysR-type" evidence="2">
    <location>
        <begin position="1"/>
        <end position="59"/>
    </location>
</feature>
<evidence type="ECO:0000256" key="1">
    <source>
        <dbReference type="ARBA" id="ARBA00009437"/>
    </source>
</evidence>
<dbReference type="SUPFAM" id="SSF53850">
    <property type="entry name" value="Periplasmic binding protein-like II"/>
    <property type="match status" value="1"/>
</dbReference>
<dbReference type="OrthoDB" id="9813056at2"/>
<evidence type="ECO:0000313" key="4">
    <source>
        <dbReference type="Proteomes" id="UP000253370"/>
    </source>
</evidence>
<dbReference type="Pfam" id="PF00126">
    <property type="entry name" value="HTH_1"/>
    <property type="match status" value="1"/>
</dbReference>
<keyword evidence="4" id="KW-1185">Reference proteome</keyword>
<dbReference type="InterPro" id="IPR036388">
    <property type="entry name" value="WH-like_DNA-bd_sf"/>
</dbReference>
<reference evidence="3 4" key="1">
    <citation type="submission" date="2018-07" db="EMBL/GenBank/DDBJ databases">
        <title>Rhodosalinus sp. strain E84T genomic sequence and assembly.</title>
        <authorList>
            <person name="Liu Z.-W."/>
            <person name="Lu D.-C."/>
        </authorList>
    </citation>
    <scope>NUCLEOTIDE SEQUENCE [LARGE SCALE GENOMIC DNA]</scope>
    <source>
        <strain evidence="3 4">E84</strain>
    </source>
</reference>
<dbReference type="PRINTS" id="PR00039">
    <property type="entry name" value="HTHLYSR"/>
</dbReference>
<sequence>MSVLNWLRSFEAAARHCNITLAAEELGLSQAAVSKQIQALEQRLGTTLLIREARGVRATSEGLELQTGVAQGLQRIDAALDRLEQPKGSELLVLSNASFALHWLMPRLHAFTTAHSDLRLNLRTALWSRDTLGIDADVEIFFAPAGQQDAEILGNGALIGVAHPEAAGGVVRVAGYRRSFDALRGETVAEVDTFHSALQLARSLKARTICPSFLARDDVESHGLQVFQIGEADTHCYWCRTRSGTGRVFAGWLKRMIAS</sequence>
<dbReference type="InterPro" id="IPR000847">
    <property type="entry name" value="LysR_HTH_N"/>
</dbReference>
<dbReference type="GO" id="GO:0003700">
    <property type="term" value="F:DNA-binding transcription factor activity"/>
    <property type="evidence" value="ECO:0007669"/>
    <property type="project" value="InterPro"/>
</dbReference>
<comment type="caution">
    <text evidence="3">The sequence shown here is derived from an EMBL/GenBank/DDBJ whole genome shotgun (WGS) entry which is preliminary data.</text>
</comment>
<dbReference type="Gene3D" id="1.10.10.10">
    <property type="entry name" value="Winged helix-like DNA-binding domain superfamily/Winged helix DNA-binding domain"/>
    <property type="match status" value="1"/>
</dbReference>
<dbReference type="AlphaFoldDB" id="A0A365U535"/>
<dbReference type="Proteomes" id="UP000253370">
    <property type="component" value="Unassembled WGS sequence"/>
</dbReference>
<dbReference type="PANTHER" id="PTHR30537:SF5">
    <property type="entry name" value="HTH-TYPE TRANSCRIPTIONAL ACTIVATOR TTDR-RELATED"/>
    <property type="match status" value="1"/>
</dbReference>
<gene>
    <name evidence="3" type="ORF">DRV85_15930</name>
</gene>
<dbReference type="EMBL" id="QNTQ01000017">
    <property type="protein sequence ID" value="RBI83411.1"/>
    <property type="molecule type" value="Genomic_DNA"/>
</dbReference>
<protein>
    <recommendedName>
        <fullName evidence="2">HTH lysR-type domain-containing protein</fullName>
    </recommendedName>
</protein>
<dbReference type="InterPro" id="IPR058163">
    <property type="entry name" value="LysR-type_TF_proteobact-type"/>
</dbReference>
<name>A0A365U535_9RHOB</name>
<dbReference type="RefSeq" id="WP_113290476.1">
    <property type="nucleotide sequence ID" value="NZ_QNTQ01000017.1"/>
</dbReference>
<dbReference type="PROSITE" id="PS50931">
    <property type="entry name" value="HTH_LYSR"/>
    <property type="match status" value="1"/>
</dbReference>
<proteinExistence type="inferred from homology"/>
<organism evidence="3 4">
    <name type="scientific">Rhodosalinus halophilus</name>
    <dbReference type="NCBI Taxonomy" id="2259333"/>
    <lineage>
        <taxon>Bacteria</taxon>
        <taxon>Pseudomonadati</taxon>
        <taxon>Pseudomonadota</taxon>
        <taxon>Alphaproteobacteria</taxon>
        <taxon>Rhodobacterales</taxon>
        <taxon>Paracoccaceae</taxon>
        <taxon>Rhodosalinus</taxon>
    </lineage>
</organism>
<dbReference type="PANTHER" id="PTHR30537">
    <property type="entry name" value="HTH-TYPE TRANSCRIPTIONAL REGULATOR"/>
    <property type="match status" value="1"/>
</dbReference>
<evidence type="ECO:0000313" key="3">
    <source>
        <dbReference type="EMBL" id="RBI83411.1"/>
    </source>
</evidence>
<comment type="similarity">
    <text evidence="1">Belongs to the LysR transcriptional regulatory family.</text>
</comment>
<evidence type="ECO:0000259" key="2">
    <source>
        <dbReference type="PROSITE" id="PS50931"/>
    </source>
</evidence>
<accession>A0A365U535</accession>